<dbReference type="InterPro" id="IPR000304">
    <property type="entry name" value="Pyrroline-COOH_reductase"/>
</dbReference>
<dbReference type="Proteomes" id="UP000255334">
    <property type="component" value="Unassembled WGS sequence"/>
</dbReference>
<dbReference type="RefSeq" id="WP_115478948.1">
    <property type="nucleotide sequence ID" value="NZ_QRBF01000006.1"/>
</dbReference>
<dbReference type="GO" id="GO:0004735">
    <property type="term" value="F:pyrroline-5-carboxylate reductase activity"/>
    <property type="evidence" value="ECO:0007669"/>
    <property type="project" value="InterPro"/>
</dbReference>
<feature type="binding site" evidence="3">
    <location>
        <position position="53"/>
    </location>
    <ligand>
        <name>NADPH</name>
        <dbReference type="ChEBI" id="CHEBI:57783"/>
    </ligand>
</feature>
<dbReference type="SUPFAM" id="SSF51735">
    <property type="entry name" value="NAD(P)-binding Rossmann-fold domains"/>
    <property type="match status" value="1"/>
</dbReference>
<comment type="caution">
    <text evidence="5">The sequence shown here is derived from an EMBL/GenBank/DDBJ whole genome shotgun (WGS) entry which is preliminary data.</text>
</comment>
<accession>A0A370X0C2</accession>
<dbReference type="EMBL" id="QRBF01000006">
    <property type="protein sequence ID" value="RDS81792.1"/>
    <property type="molecule type" value="Genomic_DNA"/>
</dbReference>
<proteinExistence type="inferred from homology"/>
<evidence type="ECO:0000256" key="1">
    <source>
        <dbReference type="ARBA" id="ARBA00005525"/>
    </source>
</evidence>
<name>A0A370X0C2_9GAMM</name>
<dbReference type="PANTHER" id="PTHR11645:SF13">
    <property type="entry name" value="PYRROLINE-5-CARBOXYLATE REDUCTASE CATALYTIC N-TERMINAL DOMAIN-CONTAINING PROTEIN"/>
    <property type="match status" value="1"/>
</dbReference>
<dbReference type="Pfam" id="PF03807">
    <property type="entry name" value="F420_oxidored"/>
    <property type="match status" value="1"/>
</dbReference>
<dbReference type="OrthoDB" id="8418678at2"/>
<dbReference type="GO" id="GO:0055129">
    <property type="term" value="P:L-proline biosynthetic process"/>
    <property type="evidence" value="ECO:0007669"/>
    <property type="project" value="TreeGrafter"/>
</dbReference>
<dbReference type="InterPro" id="IPR008927">
    <property type="entry name" value="6-PGluconate_DH-like_C_sf"/>
</dbReference>
<evidence type="ECO:0000256" key="3">
    <source>
        <dbReference type="PIRSR" id="PIRSR000193-1"/>
    </source>
</evidence>
<evidence type="ECO:0000256" key="2">
    <source>
        <dbReference type="ARBA" id="ARBA00023002"/>
    </source>
</evidence>
<dbReference type="AlphaFoldDB" id="A0A370X0C2"/>
<dbReference type="SUPFAM" id="SSF48179">
    <property type="entry name" value="6-phosphogluconate dehydrogenase C-terminal domain-like"/>
    <property type="match status" value="1"/>
</dbReference>
<evidence type="ECO:0000259" key="4">
    <source>
        <dbReference type="Pfam" id="PF03807"/>
    </source>
</evidence>
<dbReference type="InterPro" id="IPR028939">
    <property type="entry name" value="P5C_Rdtase_cat_N"/>
</dbReference>
<evidence type="ECO:0000313" key="5">
    <source>
        <dbReference type="EMBL" id="RDS81792.1"/>
    </source>
</evidence>
<protein>
    <submittedName>
        <fullName evidence="5">Pyrroline-5-carboxylate reductase</fullName>
    </submittedName>
</protein>
<dbReference type="Gene3D" id="3.40.50.720">
    <property type="entry name" value="NAD(P)-binding Rossmann-like Domain"/>
    <property type="match status" value="1"/>
</dbReference>
<evidence type="ECO:0000313" key="6">
    <source>
        <dbReference type="Proteomes" id="UP000255334"/>
    </source>
</evidence>
<comment type="similarity">
    <text evidence="1">Belongs to the pyrroline-5-carboxylate reductase family.</text>
</comment>
<keyword evidence="6" id="KW-1185">Reference proteome</keyword>
<dbReference type="InterPro" id="IPR036291">
    <property type="entry name" value="NAD(P)-bd_dom_sf"/>
</dbReference>
<reference evidence="5 6" key="1">
    <citation type="submission" date="2018-07" db="EMBL/GenBank/DDBJ databases">
        <title>Dyella monticola sp. nov. and Dyella psychrodurans sp. nov. isolated from monsoon evergreen broad-leaved forest soil of Dinghu Mountain, China.</title>
        <authorList>
            <person name="Gao Z."/>
            <person name="Qiu L."/>
        </authorList>
    </citation>
    <scope>NUCLEOTIDE SEQUENCE [LARGE SCALE GENOMIC DNA]</scope>
    <source>
        <strain evidence="5 6">4MSK11</strain>
    </source>
</reference>
<organism evidence="5 6">
    <name type="scientific">Dyella psychrodurans</name>
    <dbReference type="NCBI Taxonomy" id="1927960"/>
    <lineage>
        <taxon>Bacteria</taxon>
        <taxon>Pseudomonadati</taxon>
        <taxon>Pseudomonadota</taxon>
        <taxon>Gammaproteobacteria</taxon>
        <taxon>Lysobacterales</taxon>
        <taxon>Rhodanobacteraceae</taxon>
        <taxon>Dyella</taxon>
    </lineage>
</organism>
<feature type="domain" description="Pyrroline-5-carboxylate reductase catalytic N-terminal" evidence="4">
    <location>
        <begin position="2"/>
        <end position="92"/>
    </location>
</feature>
<dbReference type="PANTHER" id="PTHR11645">
    <property type="entry name" value="PYRROLINE-5-CARBOXYLATE REDUCTASE"/>
    <property type="match status" value="1"/>
</dbReference>
<gene>
    <name evidence="5" type="ORF">DWU99_15300</name>
</gene>
<dbReference type="PIRSF" id="PIRSF000193">
    <property type="entry name" value="Pyrrol-5-carb_rd"/>
    <property type="match status" value="1"/>
</dbReference>
<sequence>MLGVIGVGAIGAAMVAGLSEGGEPPEILLSPRNAGIVAKLAASYSNVHVAQSNQAVLEQSSVVLLCVRPADARRVMSELTFKNPCLISVMAGVPLRVLRELAAPVQNIVRAIPLPSVAVRRGITPLFPATEPARSLFDRLGRVIEVADETAFDHFSASTATIAAHFLYLNQISRWLAAHGISPSEAQCYVAAMFGELAASLHGGDLDFGELMREHATPGGINELFCRVMGDEGVWNAVDVGLDRVRQALTDRQNSV</sequence>
<keyword evidence="2" id="KW-0560">Oxidoreductase</keyword>
<keyword evidence="3" id="KW-0521">NADP</keyword>